<dbReference type="SUPFAM" id="SSF56235">
    <property type="entry name" value="N-terminal nucleophile aminohydrolases (Ntn hydrolases)"/>
    <property type="match status" value="1"/>
</dbReference>
<comment type="pathway">
    <text evidence="1 8">Purine metabolism; IMP biosynthesis via de novo pathway; N(1)-(5-phospho-D-ribosyl)glycinamide from 5-phospho-alpha-D-ribose 1-diphosphate: step 1/2.</text>
</comment>
<dbReference type="InterPro" id="IPR029055">
    <property type="entry name" value="Ntn_hydrolases_N"/>
</dbReference>
<keyword evidence="7" id="KW-0315">Glutamine amidotransferase</keyword>
<evidence type="ECO:0000256" key="4">
    <source>
        <dbReference type="ARBA" id="ARBA00022676"/>
    </source>
</evidence>
<dbReference type="InterPro" id="IPR029057">
    <property type="entry name" value="PRTase-like"/>
</dbReference>
<dbReference type="PANTHER" id="PTHR11907">
    <property type="entry name" value="AMIDOPHOSPHORIBOSYLTRANSFERASE"/>
    <property type="match status" value="1"/>
</dbReference>
<dbReference type="InterPro" id="IPR005854">
    <property type="entry name" value="PurF"/>
</dbReference>
<dbReference type="PIRSF" id="PIRSF000485">
    <property type="entry name" value="Amd_phspho_trans"/>
    <property type="match status" value="1"/>
</dbReference>
<name>A0A8T9CK51_9HELO</name>
<dbReference type="AlphaFoldDB" id="A0A8T9CK51"/>
<evidence type="ECO:0000313" key="12">
    <source>
        <dbReference type="EMBL" id="TVY83113.1"/>
    </source>
</evidence>
<dbReference type="CDD" id="cd06223">
    <property type="entry name" value="PRTases_typeI"/>
    <property type="match status" value="1"/>
</dbReference>
<dbReference type="Pfam" id="PF00156">
    <property type="entry name" value="Pribosyltran"/>
    <property type="match status" value="1"/>
</dbReference>
<dbReference type="NCBIfam" id="TIGR01134">
    <property type="entry name" value="purF"/>
    <property type="match status" value="1"/>
</dbReference>
<keyword evidence="4 8" id="KW-0328">Glycosyltransferase</keyword>
<feature type="binding site" evidence="10">
    <location>
        <position position="377"/>
    </location>
    <ligand>
        <name>Mg(2+)</name>
        <dbReference type="ChEBI" id="CHEBI:18420"/>
    </ligand>
</feature>
<dbReference type="PROSITE" id="PS51278">
    <property type="entry name" value="GATASE_TYPE_2"/>
    <property type="match status" value="1"/>
</dbReference>
<organism evidence="12 13">
    <name type="scientific">Lachnellula suecica</name>
    <dbReference type="NCBI Taxonomy" id="602035"/>
    <lineage>
        <taxon>Eukaryota</taxon>
        <taxon>Fungi</taxon>
        <taxon>Dikarya</taxon>
        <taxon>Ascomycota</taxon>
        <taxon>Pezizomycotina</taxon>
        <taxon>Leotiomycetes</taxon>
        <taxon>Helotiales</taxon>
        <taxon>Lachnaceae</taxon>
        <taxon>Lachnellula</taxon>
    </lineage>
</organism>
<sequence>MCGILALISGNIESHDTAIDLHEALYALQHRGQDACGIATSDNSGRISSLKGRGLASAVFQDGALIPTLPGFMGLGHLRYPTAGTSSNAETQPFYVSSPYGLLFSHNGNLLDTDKHKEYLKDEAHRHINTDSDSEIMLQVFASQLLQTNKRRVDEEDLFTGLEQMFKRTIGGFAFCGMVAGFAIFGARDPHGIRPLVIGSRPNPDGKGMDHMLASESVALDQLGFTGIEDIKPGQAVIIPKGGSPIFRQVHPQLSYSPDIFEFCYFSSPNSIIDEISVYKSRQSMGFKLAKTIRETLGQEVVDSIDIVVPIPDSGIVPALSVAEALNRPYRHAFSKNRYIFRTFIMPTQEKRRKGVQSKLNPVRSELKGKNVLLIDDSIVRGTTSLQVCNMAREAGAKKVYFASSSPPVTHPHIYGIDLATSTELVAHKRDRKSIAEVINADEVVFLSLEDLEASCAELSPRPNQGFEVGVFCGRYATPVSQGYLERLEKTRGKPKSIDRNHDGAFITIGDSITTHP</sequence>
<comment type="similarity">
    <text evidence="2 8">In the C-terminal section; belongs to the purine/pyrimidine phosphoribosyltransferase family.</text>
</comment>
<gene>
    <name evidence="12" type="primary">ADE4</name>
    <name evidence="12" type="ORF">LSUE1_G001569</name>
</gene>
<evidence type="ECO:0000256" key="1">
    <source>
        <dbReference type="ARBA" id="ARBA00005209"/>
    </source>
</evidence>
<feature type="binding site" evidence="10">
    <location>
        <position position="376"/>
    </location>
    <ligand>
        <name>Mg(2+)</name>
        <dbReference type="ChEBI" id="CHEBI:18420"/>
    </ligand>
</feature>
<dbReference type="GO" id="GO:0046872">
    <property type="term" value="F:metal ion binding"/>
    <property type="evidence" value="ECO:0007669"/>
    <property type="project" value="UniProtKB-KW"/>
</dbReference>
<evidence type="ECO:0000256" key="6">
    <source>
        <dbReference type="ARBA" id="ARBA00022755"/>
    </source>
</evidence>
<evidence type="ECO:0000313" key="13">
    <source>
        <dbReference type="Proteomes" id="UP000469558"/>
    </source>
</evidence>
<dbReference type="GO" id="GO:0006164">
    <property type="term" value="P:purine nucleotide biosynthetic process"/>
    <property type="evidence" value="ECO:0007669"/>
    <property type="project" value="UniProtKB-KW"/>
</dbReference>
<evidence type="ECO:0000259" key="11">
    <source>
        <dbReference type="PROSITE" id="PS51278"/>
    </source>
</evidence>
<dbReference type="Gene3D" id="3.60.20.10">
    <property type="entry name" value="Glutamine Phosphoribosylpyrophosphate, subunit 1, domain 1"/>
    <property type="match status" value="1"/>
</dbReference>
<dbReference type="Proteomes" id="UP000469558">
    <property type="component" value="Unassembled WGS sequence"/>
</dbReference>
<dbReference type="EMBL" id="QGMK01000231">
    <property type="protein sequence ID" value="TVY83113.1"/>
    <property type="molecule type" value="Genomic_DNA"/>
</dbReference>
<feature type="binding site" evidence="10">
    <location>
        <position position="314"/>
    </location>
    <ligand>
        <name>Mg(2+)</name>
        <dbReference type="ChEBI" id="CHEBI:18420"/>
    </ligand>
</feature>
<protein>
    <recommendedName>
        <fullName evidence="3 8">Amidophosphoribosyltransferase</fullName>
        <shortName evidence="8">ATase</shortName>
        <ecNumber evidence="3 8">2.4.2.14</ecNumber>
    </recommendedName>
    <alternativeName>
        <fullName evidence="8">Glutamine phosphoribosylpyrophosphate amidotransferase</fullName>
    </alternativeName>
</protein>
<reference evidence="12 13" key="1">
    <citation type="submission" date="2018-05" db="EMBL/GenBank/DDBJ databases">
        <title>Genome sequencing and assembly of the regulated plant pathogen Lachnellula willkommii and related sister species for the development of diagnostic species identification markers.</title>
        <authorList>
            <person name="Giroux E."/>
            <person name="Bilodeau G."/>
        </authorList>
    </citation>
    <scope>NUCLEOTIDE SEQUENCE [LARGE SCALE GENOMIC DNA]</scope>
    <source>
        <strain evidence="12 13">CBS 268.59</strain>
    </source>
</reference>
<keyword evidence="10" id="KW-0460">Magnesium</keyword>
<keyword evidence="10" id="KW-0479">Metal-binding</keyword>
<evidence type="ECO:0000256" key="10">
    <source>
        <dbReference type="PIRSR" id="PIRSR000485-2"/>
    </source>
</evidence>
<dbReference type="GO" id="GO:0009113">
    <property type="term" value="P:purine nucleobase biosynthetic process"/>
    <property type="evidence" value="ECO:0007669"/>
    <property type="project" value="InterPro"/>
</dbReference>
<dbReference type="OrthoDB" id="191723at2759"/>
<proteinExistence type="inferred from homology"/>
<dbReference type="SUPFAM" id="SSF53271">
    <property type="entry name" value="PRTase-like"/>
    <property type="match status" value="1"/>
</dbReference>
<dbReference type="HAMAP" id="MF_01931">
    <property type="entry name" value="PurF"/>
    <property type="match status" value="1"/>
</dbReference>
<evidence type="ECO:0000256" key="2">
    <source>
        <dbReference type="ARBA" id="ARBA00010138"/>
    </source>
</evidence>
<dbReference type="Gene3D" id="3.40.50.2020">
    <property type="match status" value="1"/>
</dbReference>
<evidence type="ECO:0000256" key="9">
    <source>
        <dbReference type="PIRSR" id="PIRSR000485-1"/>
    </source>
</evidence>
<comment type="catalytic activity">
    <reaction evidence="8">
        <text>5-phospho-beta-D-ribosylamine + L-glutamate + diphosphate = 5-phospho-alpha-D-ribose 1-diphosphate + L-glutamine + H2O</text>
        <dbReference type="Rhea" id="RHEA:14905"/>
        <dbReference type="ChEBI" id="CHEBI:15377"/>
        <dbReference type="ChEBI" id="CHEBI:29985"/>
        <dbReference type="ChEBI" id="CHEBI:33019"/>
        <dbReference type="ChEBI" id="CHEBI:58017"/>
        <dbReference type="ChEBI" id="CHEBI:58359"/>
        <dbReference type="ChEBI" id="CHEBI:58681"/>
        <dbReference type="EC" id="2.4.2.14"/>
    </reaction>
</comment>
<dbReference type="GO" id="GO:0004044">
    <property type="term" value="F:amidophosphoribosyltransferase activity"/>
    <property type="evidence" value="ECO:0007669"/>
    <property type="project" value="UniProtKB-EC"/>
</dbReference>
<evidence type="ECO:0000256" key="7">
    <source>
        <dbReference type="ARBA" id="ARBA00022962"/>
    </source>
</evidence>
<dbReference type="InterPro" id="IPR000836">
    <property type="entry name" value="PRTase_dom"/>
</dbReference>
<comment type="caution">
    <text evidence="12">The sequence shown here is derived from an EMBL/GenBank/DDBJ whole genome shotgun (WGS) entry which is preliminary data.</text>
</comment>
<dbReference type="InterPro" id="IPR017932">
    <property type="entry name" value="GATase_2_dom"/>
</dbReference>
<keyword evidence="5 8" id="KW-0808">Transferase</keyword>
<dbReference type="Pfam" id="PF13522">
    <property type="entry name" value="GATase_6"/>
    <property type="match status" value="1"/>
</dbReference>
<feature type="active site" description="Nucleophile" evidence="9">
    <location>
        <position position="2"/>
    </location>
</feature>
<keyword evidence="6 8" id="KW-0658">Purine biosynthesis</keyword>
<feature type="domain" description="Glutamine amidotransferase type-2" evidence="11">
    <location>
        <begin position="2"/>
        <end position="242"/>
    </location>
</feature>
<keyword evidence="13" id="KW-1185">Reference proteome</keyword>
<dbReference type="EC" id="2.4.2.14" evidence="3 8"/>
<evidence type="ECO:0000256" key="8">
    <source>
        <dbReference type="PIRNR" id="PIRNR000485"/>
    </source>
</evidence>
<comment type="cofactor">
    <cofactor evidence="10">
        <name>Mg(2+)</name>
        <dbReference type="ChEBI" id="CHEBI:18420"/>
    </cofactor>
    <text evidence="10">Binds 1 Mg(2+) ion per subunit.</text>
</comment>
<evidence type="ECO:0000256" key="5">
    <source>
        <dbReference type="ARBA" id="ARBA00022679"/>
    </source>
</evidence>
<accession>A0A8T9CK51</accession>
<evidence type="ECO:0000256" key="3">
    <source>
        <dbReference type="ARBA" id="ARBA00011941"/>
    </source>
</evidence>